<proteinExistence type="predicted"/>
<sequence>MDRDFYTDEFEQFLKSKADQHRLYPSEMVWKKINKTLHPTKSGLIVAALFLLFLFTGDQILRVQSDKNELSGSIIKNDEIAANDFLQQIRAGLNLTQNKSTVHIFNQPIYSNNINIYKWLNGYNYVANSFLPKVIADKLPIAQRITSSFSTRFSDLPPLNAIAAKYVAIPENEVGKVFINDNTDANVVMNATTVKPVASNKPAAPAVAAKPIIAVAEPKKSSTAITIPVSYASVKIPKIEEQKHLQLQYYFSPTISFRKLEDPTSKSTSSQDLPLASNHLDVNKFVNHSPTIGLEAGSALLFPVTKNISIKAGLQLNMNGYNVSAYTYSREKATIALTTPGNINDTIRAFTSIRNMNGYSQEILQNRYFQLSMPVGIDVKIIGDHRLQLNAAGTFQPFYVMAHSTYLLSNDYNNYVKEHSLVRRFNYAANLETYVSYTGANGLKFQLGPQFRYQLKSTYSDRYPIHEYLMEYSIKFGIIKTLK</sequence>
<keyword evidence="2" id="KW-1185">Reference proteome</keyword>
<gene>
    <name evidence="1" type="ORF">KTO63_12460</name>
</gene>
<dbReference type="Proteomes" id="UP000812270">
    <property type="component" value="Unassembled WGS sequence"/>
</dbReference>
<evidence type="ECO:0000313" key="1">
    <source>
        <dbReference type="EMBL" id="MBV4357967.1"/>
    </source>
</evidence>
<evidence type="ECO:0000313" key="2">
    <source>
        <dbReference type="Proteomes" id="UP000812270"/>
    </source>
</evidence>
<accession>A0A9E2SAY9</accession>
<comment type="caution">
    <text evidence="1">The sequence shown here is derived from an EMBL/GenBank/DDBJ whole genome shotgun (WGS) entry which is preliminary data.</text>
</comment>
<name>A0A9E2SAY9_9BACT</name>
<organism evidence="1 2">
    <name type="scientific">Pinibacter aurantiacus</name>
    <dbReference type="NCBI Taxonomy" id="2851599"/>
    <lineage>
        <taxon>Bacteria</taxon>
        <taxon>Pseudomonadati</taxon>
        <taxon>Bacteroidota</taxon>
        <taxon>Chitinophagia</taxon>
        <taxon>Chitinophagales</taxon>
        <taxon>Chitinophagaceae</taxon>
        <taxon>Pinibacter</taxon>
    </lineage>
</organism>
<dbReference type="EMBL" id="JAHSPG010000008">
    <property type="protein sequence ID" value="MBV4357967.1"/>
    <property type="molecule type" value="Genomic_DNA"/>
</dbReference>
<dbReference type="AlphaFoldDB" id="A0A9E2SAY9"/>
<evidence type="ECO:0008006" key="3">
    <source>
        <dbReference type="Google" id="ProtNLM"/>
    </source>
</evidence>
<protein>
    <recommendedName>
        <fullName evidence="3">Outer membrane protein beta-barrel domain-containing protein</fullName>
    </recommendedName>
</protein>
<reference evidence="1" key="1">
    <citation type="submission" date="2021-06" db="EMBL/GenBank/DDBJ databases">
        <authorList>
            <person name="Huq M.A."/>
        </authorList>
    </citation>
    <scope>NUCLEOTIDE SEQUENCE</scope>
    <source>
        <strain evidence="1">MAH-26</strain>
    </source>
</reference>
<dbReference type="RefSeq" id="WP_217791618.1">
    <property type="nucleotide sequence ID" value="NZ_JAHSPG010000008.1"/>
</dbReference>